<evidence type="ECO:0000313" key="1">
    <source>
        <dbReference type="EMBL" id="TGX79983.1"/>
    </source>
</evidence>
<reference evidence="1" key="1">
    <citation type="submission" date="2019-04" db="EMBL/GenBank/DDBJ databases">
        <title>Microbes associate with the intestines of laboratory mice.</title>
        <authorList>
            <person name="Navarre W."/>
            <person name="Wong E."/>
            <person name="Huang K."/>
            <person name="Tropini C."/>
            <person name="Ng K."/>
            <person name="Yu B."/>
        </authorList>
    </citation>
    <scope>NUCLEOTIDE SEQUENCE</scope>
    <source>
        <strain evidence="1">NM73_A23</strain>
    </source>
</reference>
<name>A0AC61QLU8_9BACT</name>
<dbReference type="EMBL" id="SRZC01000032">
    <property type="protein sequence ID" value="TGX79983.1"/>
    <property type="molecule type" value="Genomic_DNA"/>
</dbReference>
<dbReference type="Proteomes" id="UP000308886">
    <property type="component" value="Unassembled WGS sequence"/>
</dbReference>
<organism evidence="1 2">
    <name type="scientific">Palleniella muris</name>
    <dbReference type="NCBI Taxonomy" id="3038145"/>
    <lineage>
        <taxon>Bacteria</taxon>
        <taxon>Pseudomonadati</taxon>
        <taxon>Bacteroidota</taxon>
        <taxon>Bacteroidia</taxon>
        <taxon>Bacteroidales</taxon>
        <taxon>Prevotellaceae</taxon>
        <taxon>Palleniella</taxon>
    </lineage>
</organism>
<gene>
    <name evidence="1" type="ORF">E5358_13995</name>
</gene>
<protein>
    <submittedName>
        <fullName evidence="1">Uncharacterized protein</fullName>
    </submittedName>
</protein>
<sequence length="124" mass="14195">MANENVYFRGYNSDFDIFGNKDSHSFTWITDDLQYAAEYARVSSGRIAVVKLMPGNIADAYFLDEDFDYIAPAEEDMMSLYSSGFIGYSFYANHNDSYYLCVKSNALKVCGIINKTEFINILKY</sequence>
<accession>A0AC61QLU8</accession>
<evidence type="ECO:0000313" key="2">
    <source>
        <dbReference type="Proteomes" id="UP000308886"/>
    </source>
</evidence>
<comment type="caution">
    <text evidence="1">The sequence shown here is derived from an EMBL/GenBank/DDBJ whole genome shotgun (WGS) entry which is preliminary data.</text>
</comment>
<keyword evidence="2" id="KW-1185">Reference proteome</keyword>
<proteinExistence type="predicted"/>